<dbReference type="AlphaFoldDB" id="A0A6J4TH87"/>
<name>A0A6J4TH87_9ACTN</name>
<evidence type="ECO:0000313" key="1">
    <source>
        <dbReference type="EMBL" id="CAA9522492.1"/>
    </source>
</evidence>
<sequence>GRRRQRRDRWRAHPVRRRHLDGAGARACARARGAV</sequence>
<organism evidence="1">
    <name type="scientific">uncultured Solirubrobacteraceae bacterium</name>
    <dbReference type="NCBI Taxonomy" id="1162706"/>
    <lineage>
        <taxon>Bacteria</taxon>
        <taxon>Bacillati</taxon>
        <taxon>Actinomycetota</taxon>
        <taxon>Thermoleophilia</taxon>
        <taxon>Solirubrobacterales</taxon>
        <taxon>Solirubrobacteraceae</taxon>
        <taxon>environmental samples</taxon>
    </lineage>
</organism>
<accession>A0A6J4TH87</accession>
<feature type="non-terminal residue" evidence="1">
    <location>
        <position position="1"/>
    </location>
</feature>
<reference evidence="1" key="1">
    <citation type="submission" date="2020-02" db="EMBL/GenBank/DDBJ databases">
        <authorList>
            <person name="Meier V. D."/>
        </authorList>
    </citation>
    <scope>NUCLEOTIDE SEQUENCE</scope>
    <source>
        <strain evidence="1">AVDCRST_MAG67</strain>
    </source>
</reference>
<feature type="non-terminal residue" evidence="1">
    <location>
        <position position="35"/>
    </location>
</feature>
<gene>
    <name evidence="1" type="ORF">AVDCRST_MAG67-3801</name>
</gene>
<dbReference type="EMBL" id="CADCVQ010000148">
    <property type="protein sequence ID" value="CAA9522492.1"/>
    <property type="molecule type" value="Genomic_DNA"/>
</dbReference>
<proteinExistence type="predicted"/>
<protein>
    <submittedName>
        <fullName evidence="1">Uncharacterized protein</fullName>
    </submittedName>
</protein>